<evidence type="ECO:0000256" key="1">
    <source>
        <dbReference type="SAM" id="MobiDB-lite"/>
    </source>
</evidence>
<evidence type="ECO:0000313" key="3">
    <source>
        <dbReference type="Proteomes" id="UP001172102"/>
    </source>
</evidence>
<comment type="caution">
    <text evidence="2">The sequence shown here is derived from an EMBL/GenBank/DDBJ whole genome shotgun (WGS) entry which is preliminary data.</text>
</comment>
<protein>
    <submittedName>
        <fullName evidence="2">Uncharacterized protein</fullName>
    </submittedName>
</protein>
<feature type="region of interest" description="Disordered" evidence="1">
    <location>
        <begin position="1"/>
        <end position="23"/>
    </location>
</feature>
<sequence length="228" mass="25064">MSRPSSSNNNNNNNNNRMDKPNEVLHASAANQVSASAAILARPRCNNFSTYRSVYRPPAHRVQPGKPDLRFRGRGERTKGWRGDWFVAGNTRYFFPPPPPDHTVTHPSKGKWIFQHTRRPVPNKQAGEVRLGSGRARPGQARPGIVRNEPQDSLTKKGTGDTHTAIPTRRPRRIRPGASPSGSSISPLPLLLSSLPPNTEMETPQVIGGEEGAEDAIYLGLASRSLRC</sequence>
<feature type="compositionally biased region" description="Low complexity" evidence="1">
    <location>
        <begin position="1"/>
        <end position="16"/>
    </location>
</feature>
<evidence type="ECO:0000313" key="2">
    <source>
        <dbReference type="EMBL" id="KAK0712060.1"/>
    </source>
</evidence>
<proteinExistence type="predicted"/>
<feature type="compositionally biased region" description="Low complexity" evidence="1">
    <location>
        <begin position="176"/>
        <end position="190"/>
    </location>
</feature>
<gene>
    <name evidence="2" type="ORF">B0H67DRAFT_305483</name>
</gene>
<accession>A0AA40AA62</accession>
<reference evidence="2" key="1">
    <citation type="submission" date="2023-06" db="EMBL/GenBank/DDBJ databases">
        <title>Genome-scale phylogeny and comparative genomics of the fungal order Sordariales.</title>
        <authorList>
            <consortium name="Lawrence Berkeley National Laboratory"/>
            <person name="Hensen N."/>
            <person name="Bonometti L."/>
            <person name="Westerberg I."/>
            <person name="Brannstrom I.O."/>
            <person name="Guillou S."/>
            <person name="Cros-Aarteil S."/>
            <person name="Calhoun S."/>
            <person name="Haridas S."/>
            <person name="Kuo A."/>
            <person name="Mondo S."/>
            <person name="Pangilinan J."/>
            <person name="Riley R."/>
            <person name="Labutti K."/>
            <person name="Andreopoulos B."/>
            <person name="Lipzen A."/>
            <person name="Chen C."/>
            <person name="Yanf M."/>
            <person name="Daum C."/>
            <person name="Ng V."/>
            <person name="Clum A."/>
            <person name="Steindorff A."/>
            <person name="Ohm R."/>
            <person name="Martin F."/>
            <person name="Silar P."/>
            <person name="Natvig D."/>
            <person name="Lalanne C."/>
            <person name="Gautier V."/>
            <person name="Ament-Velasquez S.L."/>
            <person name="Kruys A."/>
            <person name="Hutchinson M.I."/>
            <person name="Powell A.J."/>
            <person name="Barry K."/>
            <person name="Miller A.N."/>
            <person name="Grigoriev I.V."/>
            <person name="Debuchy R."/>
            <person name="Gladieux P."/>
            <person name="Thoren M.H."/>
            <person name="Johannesson H."/>
        </authorList>
    </citation>
    <scope>NUCLEOTIDE SEQUENCE</scope>
    <source>
        <strain evidence="2">SMH4607-1</strain>
    </source>
</reference>
<dbReference type="EMBL" id="JAUKUA010000005">
    <property type="protein sequence ID" value="KAK0712060.1"/>
    <property type="molecule type" value="Genomic_DNA"/>
</dbReference>
<name>A0AA40AA62_9PEZI</name>
<dbReference type="Proteomes" id="UP001172102">
    <property type="component" value="Unassembled WGS sequence"/>
</dbReference>
<feature type="region of interest" description="Disordered" evidence="1">
    <location>
        <begin position="129"/>
        <end position="190"/>
    </location>
</feature>
<organism evidence="2 3">
    <name type="scientific">Lasiosphaeris hirsuta</name>
    <dbReference type="NCBI Taxonomy" id="260670"/>
    <lineage>
        <taxon>Eukaryota</taxon>
        <taxon>Fungi</taxon>
        <taxon>Dikarya</taxon>
        <taxon>Ascomycota</taxon>
        <taxon>Pezizomycotina</taxon>
        <taxon>Sordariomycetes</taxon>
        <taxon>Sordariomycetidae</taxon>
        <taxon>Sordariales</taxon>
        <taxon>Lasiosphaeriaceae</taxon>
        <taxon>Lasiosphaeris</taxon>
    </lineage>
</organism>
<dbReference type="AlphaFoldDB" id="A0AA40AA62"/>
<keyword evidence="3" id="KW-1185">Reference proteome</keyword>